<dbReference type="EMBL" id="JAZDWU010000002">
    <property type="protein sequence ID" value="KAL0010888.1"/>
    <property type="molecule type" value="Genomic_DNA"/>
</dbReference>
<comment type="caution">
    <text evidence="1">The sequence shown here is derived from an EMBL/GenBank/DDBJ whole genome shotgun (WGS) entry which is preliminary data.</text>
</comment>
<keyword evidence="2" id="KW-1185">Reference proteome</keyword>
<dbReference type="AlphaFoldDB" id="A0AAW2DMJ1"/>
<accession>A0AAW2DMJ1</accession>
<evidence type="ECO:0000313" key="2">
    <source>
        <dbReference type="Proteomes" id="UP001459277"/>
    </source>
</evidence>
<name>A0AAW2DMJ1_9ROSI</name>
<feature type="non-terminal residue" evidence="1">
    <location>
        <position position="92"/>
    </location>
</feature>
<evidence type="ECO:0000313" key="1">
    <source>
        <dbReference type="EMBL" id="KAL0010888.1"/>
    </source>
</evidence>
<reference evidence="1 2" key="1">
    <citation type="submission" date="2024-01" db="EMBL/GenBank/DDBJ databases">
        <title>A telomere-to-telomere, gap-free genome of sweet tea (Lithocarpus litseifolius).</title>
        <authorList>
            <person name="Zhou J."/>
        </authorList>
    </citation>
    <scope>NUCLEOTIDE SEQUENCE [LARGE SCALE GENOMIC DNA]</scope>
    <source>
        <strain evidence="1">Zhou-2022a</strain>
        <tissue evidence="1">Leaf</tissue>
    </source>
</reference>
<sequence length="92" mass="10612">VLRPFFRALWNYDTTEYKDLQLIMALSEHFSKTTCTFHFPGFVITGLRLGGRRIEGHDTISPTDVKDYLGVNPSRVSGNNVSLMWLYSNIER</sequence>
<feature type="non-terminal residue" evidence="1">
    <location>
        <position position="1"/>
    </location>
</feature>
<protein>
    <submittedName>
        <fullName evidence="1">Uncharacterized protein</fullName>
    </submittedName>
</protein>
<dbReference type="Proteomes" id="UP001459277">
    <property type="component" value="Unassembled WGS sequence"/>
</dbReference>
<gene>
    <name evidence="1" type="ORF">SO802_005996</name>
</gene>
<organism evidence="1 2">
    <name type="scientific">Lithocarpus litseifolius</name>
    <dbReference type="NCBI Taxonomy" id="425828"/>
    <lineage>
        <taxon>Eukaryota</taxon>
        <taxon>Viridiplantae</taxon>
        <taxon>Streptophyta</taxon>
        <taxon>Embryophyta</taxon>
        <taxon>Tracheophyta</taxon>
        <taxon>Spermatophyta</taxon>
        <taxon>Magnoliopsida</taxon>
        <taxon>eudicotyledons</taxon>
        <taxon>Gunneridae</taxon>
        <taxon>Pentapetalae</taxon>
        <taxon>rosids</taxon>
        <taxon>fabids</taxon>
        <taxon>Fagales</taxon>
        <taxon>Fagaceae</taxon>
        <taxon>Lithocarpus</taxon>
    </lineage>
</organism>
<proteinExistence type="predicted"/>